<organism evidence="2 3">
    <name type="scientific">Rhodococcus ruber</name>
    <dbReference type="NCBI Taxonomy" id="1830"/>
    <lineage>
        <taxon>Bacteria</taxon>
        <taxon>Bacillati</taxon>
        <taxon>Actinomycetota</taxon>
        <taxon>Actinomycetes</taxon>
        <taxon>Mycobacteriales</taxon>
        <taxon>Nocardiaceae</taxon>
        <taxon>Rhodococcus</taxon>
    </lineage>
</organism>
<dbReference type="InterPro" id="IPR011051">
    <property type="entry name" value="RmlC_Cupin_sf"/>
</dbReference>
<evidence type="ECO:0000259" key="1">
    <source>
        <dbReference type="Pfam" id="PF07883"/>
    </source>
</evidence>
<accession>A0ABT4MDI4</accession>
<evidence type="ECO:0000313" key="2">
    <source>
        <dbReference type="EMBL" id="MCZ4518898.1"/>
    </source>
</evidence>
<dbReference type="PANTHER" id="PTHR36440">
    <property type="entry name" value="PUTATIVE (AFU_ORTHOLOGUE AFUA_8G07350)-RELATED"/>
    <property type="match status" value="1"/>
</dbReference>
<feature type="domain" description="Cupin type-2" evidence="1">
    <location>
        <begin position="22"/>
        <end position="90"/>
    </location>
</feature>
<dbReference type="InterPro" id="IPR013096">
    <property type="entry name" value="Cupin_2"/>
</dbReference>
<dbReference type="Pfam" id="PF07883">
    <property type="entry name" value="Cupin_2"/>
    <property type="match status" value="1"/>
</dbReference>
<dbReference type="RefSeq" id="WP_135046011.1">
    <property type="nucleotide sequence ID" value="NZ_JAPWIJ010000004.1"/>
</dbReference>
<name>A0ABT4MDI4_9NOCA</name>
<dbReference type="Gene3D" id="2.60.120.10">
    <property type="entry name" value="Jelly Rolls"/>
    <property type="match status" value="1"/>
</dbReference>
<proteinExistence type="predicted"/>
<sequence>MTDDAERIESAYLHGCGGAAGVAEFEPGQSFPQHYHRTVTEIFVCTKGSISISIGEEVHHLHPGQTVTAPPGVLHRTVNVSDSAAEIFYVKTPPAMEDVVFVSESQDRQQSTKAVASR</sequence>
<dbReference type="SUPFAM" id="SSF51182">
    <property type="entry name" value="RmlC-like cupins"/>
    <property type="match status" value="1"/>
</dbReference>
<dbReference type="PANTHER" id="PTHR36440:SF1">
    <property type="entry name" value="PUTATIVE (AFU_ORTHOLOGUE AFUA_8G07350)-RELATED"/>
    <property type="match status" value="1"/>
</dbReference>
<dbReference type="InterPro" id="IPR014710">
    <property type="entry name" value="RmlC-like_jellyroll"/>
</dbReference>
<dbReference type="InterPro" id="IPR053146">
    <property type="entry name" value="QDO-like"/>
</dbReference>
<dbReference type="EMBL" id="JAPWIJ010000004">
    <property type="protein sequence ID" value="MCZ4518898.1"/>
    <property type="molecule type" value="Genomic_DNA"/>
</dbReference>
<reference evidence="2" key="1">
    <citation type="submission" date="2022-12" db="EMBL/GenBank/DDBJ databases">
        <authorList>
            <person name="Krivoruchko A.V."/>
            <person name="Elkin A."/>
        </authorList>
    </citation>
    <scope>NUCLEOTIDE SEQUENCE</scope>
    <source>
        <strain evidence="2">IEGM 1391</strain>
    </source>
</reference>
<protein>
    <submittedName>
        <fullName evidence="2">Cupin domain-containing protein</fullName>
    </submittedName>
</protein>
<gene>
    <name evidence="2" type="ORF">O4220_10245</name>
</gene>
<keyword evidence="3" id="KW-1185">Reference proteome</keyword>
<evidence type="ECO:0000313" key="3">
    <source>
        <dbReference type="Proteomes" id="UP001081071"/>
    </source>
</evidence>
<comment type="caution">
    <text evidence="2">The sequence shown here is derived from an EMBL/GenBank/DDBJ whole genome shotgun (WGS) entry which is preliminary data.</text>
</comment>
<dbReference type="Proteomes" id="UP001081071">
    <property type="component" value="Unassembled WGS sequence"/>
</dbReference>